<accession>A0A644VEN0</accession>
<dbReference type="Gene3D" id="3.30.160.660">
    <property type="match status" value="1"/>
</dbReference>
<dbReference type="InterPro" id="IPR003776">
    <property type="entry name" value="YcaO-like_dom"/>
</dbReference>
<dbReference type="PANTHER" id="PTHR37809">
    <property type="entry name" value="RIBOSOMAL PROTEIN S12 METHYLTHIOTRANSFERASE ACCESSORY FACTOR YCAO"/>
    <property type="match status" value="1"/>
</dbReference>
<gene>
    <name evidence="2" type="ORF">SDC9_35838</name>
</gene>
<proteinExistence type="predicted"/>
<dbReference type="PROSITE" id="PS51664">
    <property type="entry name" value="YCAO"/>
    <property type="match status" value="1"/>
</dbReference>
<evidence type="ECO:0000313" key="2">
    <source>
        <dbReference type="EMBL" id="MPL89796.1"/>
    </source>
</evidence>
<dbReference type="Pfam" id="PF02624">
    <property type="entry name" value="YcaO"/>
    <property type="match status" value="1"/>
</dbReference>
<sequence length="441" mass="48747">MIEYFPGLYIYLYKPAGIGKNISLPAAPQHTLAFPADTHTMIELQSSPKVYTGWTERSCTPDETLRRIEQLVPESGITRVADITDLDRIGIPVYSCIRPTAADGAISVYNGKGGTPAEARVAGIMEGIERYSAEAIPRDIANLSYSNIRKIETAVDPKDLILPHSSDPNLEIPWVDGWDITNNESVKLPLCAVIHPNPFSYPTLFRTSSNGIASGNTLEEAIFYALTEVIERDAWSLVETTRITGPKLTDLPQKAAEMLAKFTAAGVDVTLRDITSDIGIPTIAAVSDDIELKDPRLLTIGMGTHTNSEIAMIRALSEVAQSRATQIHGAREDATLAQFREMMGYDRVKRMNAYWFKGDEYRSASEIPDNSSGDFKTDIELIVKNLAAVGLDRVIVCDLTDPALRIPVVRVVVPGLECYTIDNERRGQRCVEIERRRLHRS</sequence>
<feature type="domain" description="YcaO" evidence="1">
    <location>
        <begin position="111"/>
        <end position="441"/>
    </location>
</feature>
<dbReference type="NCBIfam" id="TIGR00702">
    <property type="entry name" value="YcaO-type kinase domain"/>
    <property type="match status" value="1"/>
</dbReference>
<protein>
    <recommendedName>
        <fullName evidence="1">YcaO domain-containing protein</fullName>
    </recommendedName>
</protein>
<comment type="caution">
    <text evidence="2">The sequence shown here is derived from an EMBL/GenBank/DDBJ whole genome shotgun (WGS) entry which is preliminary data.</text>
</comment>
<dbReference type="EMBL" id="VSSQ01000288">
    <property type="protein sequence ID" value="MPL89796.1"/>
    <property type="molecule type" value="Genomic_DNA"/>
</dbReference>
<organism evidence="2">
    <name type="scientific">bioreactor metagenome</name>
    <dbReference type="NCBI Taxonomy" id="1076179"/>
    <lineage>
        <taxon>unclassified sequences</taxon>
        <taxon>metagenomes</taxon>
        <taxon>ecological metagenomes</taxon>
    </lineage>
</organism>
<evidence type="ECO:0000259" key="1">
    <source>
        <dbReference type="PROSITE" id="PS51664"/>
    </source>
</evidence>
<dbReference type="InterPro" id="IPR017667">
    <property type="entry name" value="Methan_mark_1"/>
</dbReference>
<dbReference type="AlphaFoldDB" id="A0A644VEN0"/>
<name>A0A644VEN0_9ZZZZ</name>
<dbReference type="NCBIfam" id="TIGR03266">
    <property type="entry name" value="methan_mark_1"/>
    <property type="match status" value="1"/>
</dbReference>
<reference evidence="2" key="1">
    <citation type="submission" date="2019-08" db="EMBL/GenBank/DDBJ databases">
        <authorList>
            <person name="Kucharzyk K."/>
            <person name="Murdoch R.W."/>
            <person name="Higgins S."/>
            <person name="Loffler F."/>
        </authorList>
    </citation>
    <scope>NUCLEOTIDE SEQUENCE</scope>
</reference>
<dbReference type="Gene3D" id="3.30.1330.230">
    <property type="match status" value="1"/>
</dbReference>
<dbReference type="Gene3D" id="3.30.40.250">
    <property type="match status" value="1"/>
</dbReference>
<dbReference type="PANTHER" id="PTHR37809:SF1">
    <property type="entry name" value="RIBOSOMAL PROTEIN S12 METHYLTHIOTRANSFERASE ACCESSORY FACTOR YCAO"/>
    <property type="match status" value="1"/>
</dbReference>